<dbReference type="Proteomes" id="UP000827892">
    <property type="component" value="Chromosome IV"/>
</dbReference>
<protein>
    <recommendedName>
        <fullName evidence="5">Homeobox domain-containing protein</fullName>
    </recommendedName>
</protein>
<feature type="compositionally biased region" description="Polar residues" evidence="4">
    <location>
        <begin position="199"/>
        <end position="265"/>
    </location>
</feature>
<gene>
    <name evidence="6" type="ORF">L3Y34_003180</name>
</gene>
<dbReference type="EMBL" id="CP090894">
    <property type="protein sequence ID" value="ULT93508.1"/>
    <property type="molecule type" value="Genomic_DNA"/>
</dbReference>
<sequence length="563" mass="62740">MTYTRFNTSQCKVLEGLYKKSPKPSVEERNKLAKMFRIDFSKITRWFERRNNKEKAEKKISDDELKEQEDPADDVVRGKPPPPQHPQPQDLNDFQPKNHSGKSRTSDAPKENQMNVVHKSLEESQKGARESEEDVVEIKKEVPEQNSMNLYREPKLEEIKDVPAPFWTYPPHNGPIKYPVAAHKEDQRKYSALIQKIRSQLGPQRTQNPAKNYYTNPYPTFTPGSNRQSLGENVQFNSYVSPRPSTSQEATFSSASNAERSSVVTPSLGPIRNKVNHSNQIRSAIYGKPRNYGQSHPYALHPLSNEETENVQRVMDAQKTRCSAVIKKEFAGTSTNDSRRLSSTTSSGSHASSSGISSSNTTVSIRSPSSRPSGSSTKSTNEPTSAATSVSLGSPSSGPMPTPSPVLPSERVFSNSHRAQELPLSTPSPAASKIPAPFEVLTVNKPGPDNKAPEVSCDVESLATSPGKVKTTEPINMSTIYTAWSSQEVQEFLCQFLKPAAMETLKNLKGPDLEKIRFDDRAFFNQLRKNGDGLSWLEYLSIEGQINEIKSYNHKMAMFRASM</sequence>
<feature type="region of interest" description="Disordered" evidence="4">
    <location>
        <begin position="199"/>
        <end position="276"/>
    </location>
</feature>
<proteinExistence type="predicted"/>
<evidence type="ECO:0000313" key="7">
    <source>
        <dbReference type="Proteomes" id="UP000827892"/>
    </source>
</evidence>
<dbReference type="InterPro" id="IPR001356">
    <property type="entry name" value="HD"/>
</dbReference>
<dbReference type="GO" id="GO:0005634">
    <property type="term" value="C:nucleus"/>
    <property type="evidence" value="ECO:0007669"/>
    <property type="project" value="UniProtKB-SubCell"/>
</dbReference>
<evidence type="ECO:0000313" key="6">
    <source>
        <dbReference type="EMBL" id="ULT93508.1"/>
    </source>
</evidence>
<dbReference type="InterPro" id="IPR009057">
    <property type="entry name" value="Homeodomain-like_sf"/>
</dbReference>
<dbReference type="PROSITE" id="PS50071">
    <property type="entry name" value="HOMEOBOX_2"/>
    <property type="match status" value="1"/>
</dbReference>
<comment type="subcellular location">
    <subcellularLocation>
        <location evidence="1 2 3">Nucleus</location>
    </subcellularLocation>
</comment>
<dbReference type="AlphaFoldDB" id="A0AAE9D3C2"/>
<dbReference type="SMART" id="SM00389">
    <property type="entry name" value="HOX"/>
    <property type="match status" value="1"/>
</dbReference>
<name>A0AAE9D3C2_CAEBR</name>
<feature type="compositionally biased region" description="Basic and acidic residues" evidence="4">
    <location>
        <begin position="119"/>
        <end position="141"/>
    </location>
</feature>
<dbReference type="GO" id="GO:0003677">
    <property type="term" value="F:DNA binding"/>
    <property type="evidence" value="ECO:0007669"/>
    <property type="project" value="UniProtKB-UniRule"/>
</dbReference>
<feature type="compositionally biased region" description="Low complexity" evidence="4">
    <location>
        <begin position="333"/>
        <end position="397"/>
    </location>
</feature>
<feature type="region of interest" description="Disordered" evidence="4">
    <location>
        <begin position="47"/>
        <end position="141"/>
    </location>
</feature>
<feature type="compositionally biased region" description="Basic and acidic residues" evidence="4">
    <location>
        <begin position="47"/>
        <end position="63"/>
    </location>
</feature>
<feature type="region of interest" description="Disordered" evidence="4">
    <location>
        <begin position="332"/>
        <end position="410"/>
    </location>
</feature>
<dbReference type="Pfam" id="PF00046">
    <property type="entry name" value="Homeodomain"/>
    <property type="match status" value="1"/>
</dbReference>
<dbReference type="SUPFAM" id="SSF46689">
    <property type="entry name" value="Homeodomain-like"/>
    <property type="match status" value="1"/>
</dbReference>
<evidence type="ECO:0000256" key="2">
    <source>
        <dbReference type="PROSITE-ProRule" id="PRU00108"/>
    </source>
</evidence>
<keyword evidence="2 3" id="KW-0238">DNA-binding</keyword>
<dbReference type="Gene3D" id="1.10.10.60">
    <property type="entry name" value="Homeodomain-like"/>
    <property type="match status" value="1"/>
</dbReference>
<evidence type="ECO:0000256" key="3">
    <source>
        <dbReference type="RuleBase" id="RU000682"/>
    </source>
</evidence>
<organism evidence="6 7">
    <name type="scientific">Caenorhabditis briggsae</name>
    <dbReference type="NCBI Taxonomy" id="6238"/>
    <lineage>
        <taxon>Eukaryota</taxon>
        <taxon>Metazoa</taxon>
        <taxon>Ecdysozoa</taxon>
        <taxon>Nematoda</taxon>
        <taxon>Chromadorea</taxon>
        <taxon>Rhabditida</taxon>
        <taxon>Rhabditina</taxon>
        <taxon>Rhabditomorpha</taxon>
        <taxon>Rhabditoidea</taxon>
        <taxon>Rhabditidae</taxon>
        <taxon>Peloderinae</taxon>
        <taxon>Caenorhabditis</taxon>
    </lineage>
</organism>
<feature type="domain" description="Homeobox" evidence="5">
    <location>
        <begin position="1"/>
        <end position="57"/>
    </location>
</feature>
<evidence type="ECO:0000259" key="5">
    <source>
        <dbReference type="PROSITE" id="PS50071"/>
    </source>
</evidence>
<reference evidence="6 7" key="1">
    <citation type="submission" date="2022-05" db="EMBL/GenBank/DDBJ databases">
        <title>Chromosome-level reference genomes for two strains of Caenorhabditis briggsae: an improved platform for comparative genomics.</title>
        <authorList>
            <person name="Stevens L."/>
            <person name="Andersen E.C."/>
        </authorList>
    </citation>
    <scope>NUCLEOTIDE SEQUENCE [LARGE SCALE GENOMIC DNA]</scope>
    <source>
        <strain evidence="6">QX1410_ONT</strain>
        <tissue evidence="6">Whole-organism</tissue>
    </source>
</reference>
<evidence type="ECO:0000256" key="4">
    <source>
        <dbReference type="SAM" id="MobiDB-lite"/>
    </source>
</evidence>
<keyword evidence="2 3" id="KW-0371">Homeobox</keyword>
<accession>A0AAE9D3C2</accession>
<feature type="compositionally biased region" description="Acidic residues" evidence="4">
    <location>
        <begin position="64"/>
        <end position="73"/>
    </location>
</feature>
<keyword evidence="2 3" id="KW-0539">Nucleus</keyword>
<dbReference type="CDD" id="cd00086">
    <property type="entry name" value="homeodomain"/>
    <property type="match status" value="1"/>
</dbReference>
<feature type="DNA-binding region" description="Homeobox" evidence="2">
    <location>
        <begin position="3"/>
        <end position="58"/>
    </location>
</feature>
<evidence type="ECO:0000256" key="1">
    <source>
        <dbReference type="ARBA" id="ARBA00004123"/>
    </source>
</evidence>